<dbReference type="EMBL" id="LGTL01000024">
    <property type="protein sequence ID" value="KPA75504.1"/>
    <property type="molecule type" value="Genomic_DNA"/>
</dbReference>
<feature type="region of interest" description="Disordered" evidence="1">
    <location>
        <begin position="228"/>
        <end position="292"/>
    </location>
</feature>
<keyword evidence="4" id="KW-1185">Reference proteome</keyword>
<dbReference type="VEuPathDB" id="TriTrypDB:LpyrH10_24_0410"/>
<organism evidence="3 4">
    <name type="scientific">Leptomonas pyrrhocoris</name>
    <name type="common">Firebug parasite</name>
    <dbReference type="NCBI Taxonomy" id="157538"/>
    <lineage>
        <taxon>Eukaryota</taxon>
        <taxon>Discoba</taxon>
        <taxon>Euglenozoa</taxon>
        <taxon>Kinetoplastea</taxon>
        <taxon>Metakinetoplastina</taxon>
        <taxon>Trypanosomatida</taxon>
        <taxon>Trypanosomatidae</taxon>
        <taxon>Leishmaniinae</taxon>
        <taxon>Leptomonas</taxon>
    </lineage>
</organism>
<proteinExistence type="predicted"/>
<keyword evidence="2" id="KW-0472">Membrane</keyword>
<name>A0A0N0DSE7_LEPPY</name>
<dbReference type="Proteomes" id="UP000037923">
    <property type="component" value="Unassembled WGS sequence"/>
</dbReference>
<dbReference type="RefSeq" id="XP_015653943.1">
    <property type="nucleotide sequence ID" value="XM_015807404.1"/>
</dbReference>
<evidence type="ECO:0000256" key="1">
    <source>
        <dbReference type="SAM" id="MobiDB-lite"/>
    </source>
</evidence>
<evidence type="ECO:0000256" key="2">
    <source>
        <dbReference type="SAM" id="Phobius"/>
    </source>
</evidence>
<evidence type="ECO:0008006" key="5">
    <source>
        <dbReference type="Google" id="ProtNLM"/>
    </source>
</evidence>
<protein>
    <recommendedName>
        <fullName evidence="5">C-type lectin domain-containing protein</fullName>
    </recommendedName>
</protein>
<dbReference type="GeneID" id="26908685"/>
<feature type="compositionally biased region" description="Polar residues" evidence="1">
    <location>
        <begin position="266"/>
        <end position="281"/>
    </location>
</feature>
<accession>A0A0N0DSE7</accession>
<evidence type="ECO:0000313" key="3">
    <source>
        <dbReference type="EMBL" id="KPA75504.1"/>
    </source>
</evidence>
<evidence type="ECO:0000313" key="4">
    <source>
        <dbReference type="Proteomes" id="UP000037923"/>
    </source>
</evidence>
<gene>
    <name evidence="3" type="ORF">ABB37_08401</name>
</gene>
<feature type="compositionally biased region" description="Basic and acidic residues" evidence="1">
    <location>
        <begin position="240"/>
        <end position="251"/>
    </location>
</feature>
<sequence>MAGMCARASLPARSAPRATRLSAAACAVFFSLLVLFGATTTRADPDVVFLTTATAALVSDPNFLKTACVDMSWNASALISQATDSFAGLQAAMAAAAVPYAYVSATMDTSSSNAWLWRTGGDLSAFGGIVTAGKWAAGYPQNTSTMPYAVYSADLGALMNVNGTASYPAACMYDYYVAPEEVPAEQEESKKSKFPWWAILIIVLGSVVVIAVVVTVVLCCRGGCGCGKEEGDDVSGSSETRSRAGEHHSSSEEESDSVSSHSQRSNGDGSNRSFSTASAKQSRSRRAEGRTE</sequence>
<reference evidence="3 4" key="1">
    <citation type="submission" date="2015-07" db="EMBL/GenBank/DDBJ databases">
        <title>High-quality genome of monoxenous trypanosomatid Leptomonas pyrrhocoris.</title>
        <authorList>
            <person name="Flegontov P."/>
            <person name="Butenko A."/>
            <person name="Firsov S."/>
            <person name="Vlcek C."/>
            <person name="Logacheva M.D."/>
            <person name="Field M."/>
            <person name="Filatov D."/>
            <person name="Flegontova O."/>
            <person name="Gerasimov E."/>
            <person name="Jackson A.P."/>
            <person name="Kelly S."/>
            <person name="Opperdoes F."/>
            <person name="O'Reilly A."/>
            <person name="Votypka J."/>
            <person name="Yurchenko V."/>
            <person name="Lukes J."/>
        </authorList>
    </citation>
    <scope>NUCLEOTIDE SEQUENCE [LARGE SCALE GENOMIC DNA]</scope>
    <source>
        <strain evidence="3">H10</strain>
    </source>
</reference>
<keyword evidence="2" id="KW-0812">Transmembrane</keyword>
<feature type="transmembrane region" description="Helical" evidence="2">
    <location>
        <begin position="196"/>
        <end position="220"/>
    </location>
</feature>
<keyword evidence="2" id="KW-1133">Transmembrane helix</keyword>
<comment type="caution">
    <text evidence="3">The sequence shown here is derived from an EMBL/GenBank/DDBJ whole genome shotgun (WGS) entry which is preliminary data.</text>
</comment>
<dbReference type="AlphaFoldDB" id="A0A0N0DSE7"/>
<dbReference type="OrthoDB" id="265237at2759"/>